<dbReference type="PANTHER" id="PTHR23044">
    <property type="entry name" value="3'-5' EXONUCLEASE ERI1-RELATED"/>
    <property type="match status" value="1"/>
</dbReference>
<organism evidence="2">
    <name type="scientific">Timema bartmani</name>
    <dbReference type="NCBI Taxonomy" id="61472"/>
    <lineage>
        <taxon>Eukaryota</taxon>
        <taxon>Metazoa</taxon>
        <taxon>Ecdysozoa</taxon>
        <taxon>Arthropoda</taxon>
        <taxon>Hexapoda</taxon>
        <taxon>Insecta</taxon>
        <taxon>Pterygota</taxon>
        <taxon>Neoptera</taxon>
        <taxon>Polyneoptera</taxon>
        <taxon>Phasmatodea</taxon>
        <taxon>Timematodea</taxon>
        <taxon>Timematoidea</taxon>
        <taxon>Timematidae</taxon>
        <taxon>Timema</taxon>
    </lineage>
</organism>
<evidence type="ECO:0000259" key="1">
    <source>
        <dbReference type="Pfam" id="PF00929"/>
    </source>
</evidence>
<dbReference type="Gene3D" id="3.30.420.10">
    <property type="entry name" value="Ribonuclease H-like superfamily/Ribonuclease H"/>
    <property type="match status" value="2"/>
</dbReference>
<dbReference type="Pfam" id="PF14223">
    <property type="entry name" value="Retrotran_gag_2"/>
    <property type="match status" value="1"/>
</dbReference>
<evidence type="ECO:0000313" key="2">
    <source>
        <dbReference type="EMBL" id="CAD7448907.1"/>
    </source>
</evidence>
<dbReference type="EMBL" id="OD570747">
    <property type="protein sequence ID" value="CAD7448907.1"/>
    <property type="molecule type" value="Genomic_DNA"/>
</dbReference>
<protein>
    <recommendedName>
        <fullName evidence="1">Exonuclease domain-containing protein</fullName>
    </recommendedName>
</protein>
<dbReference type="InterPro" id="IPR012337">
    <property type="entry name" value="RNaseH-like_sf"/>
</dbReference>
<feature type="domain" description="Exonuclease" evidence="1">
    <location>
        <begin position="159"/>
        <end position="208"/>
    </location>
</feature>
<dbReference type="AlphaFoldDB" id="A0A7R9I668"/>
<reference evidence="2" key="1">
    <citation type="submission" date="2020-11" db="EMBL/GenBank/DDBJ databases">
        <authorList>
            <person name="Tran Van P."/>
        </authorList>
    </citation>
    <scope>NUCLEOTIDE SEQUENCE</scope>
</reference>
<gene>
    <name evidence="2" type="ORF">TBIB3V08_LOCUS11187</name>
</gene>
<dbReference type="Pfam" id="PF00929">
    <property type="entry name" value="RNase_T"/>
    <property type="match status" value="1"/>
</dbReference>
<proteinExistence type="predicted"/>
<dbReference type="GO" id="GO:0003676">
    <property type="term" value="F:nucleic acid binding"/>
    <property type="evidence" value="ECO:0007669"/>
    <property type="project" value="InterPro"/>
</dbReference>
<dbReference type="SUPFAM" id="SSF53098">
    <property type="entry name" value="Ribonuclease H-like"/>
    <property type="match status" value="1"/>
</dbReference>
<name>A0A7R9I668_9NEOP</name>
<dbReference type="InterPro" id="IPR036397">
    <property type="entry name" value="RNaseH_sf"/>
</dbReference>
<accession>A0A7R9I668</accession>
<sequence length="271" mass="30897">MYSHKLVITNLMSYQSSTQIDEINCHHRISLTGFATYNLCASPTFSMFCMIPRRCGRAKLTERLLERNAVLEMLSVDPPDVSADSRVKDSFLMKDAKANDFIVQCVADNVLEQIKNASTAKVMITSLKATYVKMGIMNRIELQKKLRNMYFEADDFQWEIIEFPCLKVASATFQVEDVFHQYVQPKLNKVLSPFCIELTGILQAFVQATGYYPRGIKDMLSRLNLKHKGRLHSGIDDCYNIANILKTIGQEGFIFEKTSQLVQVLPKIKNS</sequence>
<dbReference type="InterPro" id="IPR013520">
    <property type="entry name" value="Ribonucl_H"/>
</dbReference>
<dbReference type="PANTHER" id="PTHR23044:SF61">
    <property type="entry name" value="3'-5' EXORIBONUCLEASE 1-RELATED"/>
    <property type="match status" value="1"/>
</dbReference>
<dbReference type="InterPro" id="IPR051274">
    <property type="entry name" value="3-5_Exoribonuclease"/>
</dbReference>